<protein>
    <submittedName>
        <fullName evidence="2">Uncharacterized protein</fullName>
    </submittedName>
</protein>
<sequence length="165" mass="17536">MSRASWPSHLTFPASMVPGGSFPSSLSSPGTWLSRRQVQSTWYFHPSGMLHGEVTTGAPSLSRSAPQTSQHFQAFSPGGFKLQASSRPSVHPGLHIVASAPVPCATASSPLFRPISSSSDTDDQEIRNQHPPGAAPDVSPPAIHPIISPDRQNPTLPHDMTSAQR</sequence>
<dbReference type="Proteomes" id="UP000813385">
    <property type="component" value="Unassembled WGS sequence"/>
</dbReference>
<evidence type="ECO:0000313" key="3">
    <source>
        <dbReference type="Proteomes" id="UP000813385"/>
    </source>
</evidence>
<feature type="region of interest" description="Disordered" evidence="1">
    <location>
        <begin position="108"/>
        <end position="165"/>
    </location>
</feature>
<accession>A0A8K0TC52</accession>
<evidence type="ECO:0000256" key="1">
    <source>
        <dbReference type="SAM" id="MobiDB-lite"/>
    </source>
</evidence>
<reference evidence="2" key="1">
    <citation type="journal article" date="2021" name="Nat. Commun.">
        <title>Genetic determinants of endophytism in the Arabidopsis root mycobiome.</title>
        <authorList>
            <person name="Mesny F."/>
            <person name="Miyauchi S."/>
            <person name="Thiergart T."/>
            <person name="Pickel B."/>
            <person name="Atanasova L."/>
            <person name="Karlsson M."/>
            <person name="Huettel B."/>
            <person name="Barry K.W."/>
            <person name="Haridas S."/>
            <person name="Chen C."/>
            <person name="Bauer D."/>
            <person name="Andreopoulos W."/>
            <person name="Pangilinan J."/>
            <person name="LaButti K."/>
            <person name="Riley R."/>
            <person name="Lipzen A."/>
            <person name="Clum A."/>
            <person name="Drula E."/>
            <person name="Henrissat B."/>
            <person name="Kohler A."/>
            <person name="Grigoriev I.V."/>
            <person name="Martin F.M."/>
            <person name="Hacquard S."/>
        </authorList>
    </citation>
    <scope>NUCLEOTIDE SEQUENCE</scope>
    <source>
        <strain evidence="2">MPI-CAGE-AT-0016</strain>
    </source>
</reference>
<gene>
    <name evidence="2" type="ORF">B0T11DRAFT_285981</name>
</gene>
<proteinExistence type="predicted"/>
<dbReference type="EMBL" id="JAGPXD010000004">
    <property type="protein sequence ID" value="KAH7359215.1"/>
    <property type="molecule type" value="Genomic_DNA"/>
</dbReference>
<name>A0A8K0TC52_9PEZI</name>
<evidence type="ECO:0000313" key="2">
    <source>
        <dbReference type="EMBL" id="KAH7359215.1"/>
    </source>
</evidence>
<organism evidence="2 3">
    <name type="scientific">Plectosphaerella cucumerina</name>
    <dbReference type="NCBI Taxonomy" id="40658"/>
    <lineage>
        <taxon>Eukaryota</taxon>
        <taxon>Fungi</taxon>
        <taxon>Dikarya</taxon>
        <taxon>Ascomycota</taxon>
        <taxon>Pezizomycotina</taxon>
        <taxon>Sordariomycetes</taxon>
        <taxon>Hypocreomycetidae</taxon>
        <taxon>Glomerellales</taxon>
        <taxon>Plectosphaerellaceae</taxon>
        <taxon>Plectosphaerella</taxon>
    </lineage>
</organism>
<comment type="caution">
    <text evidence="2">The sequence shown here is derived from an EMBL/GenBank/DDBJ whole genome shotgun (WGS) entry which is preliminary data.</text>
</comment>
<dbReference type="AlphaFoldDB" id="A0A8K0TC52"/>
<feature type="compositionally biased region" description="Polar residues" evidence="1">
    <location>
        <begin position="150"/>
        <end position="165"/>
    </location>
</feature>
<feature type="compositionally biased region" description="Low complexity" evidence="1">
    <location>
        <begin position="108"/>
        <end position="119"/>
    </location>
</feature>
<keyword evidence="3" id="KW-1185">Reference proteome</keyword>